<name>A0ACD3BCB1_9AGAR</name>
<evidence type="ECO:0000313" key="2">
    <source>
        <dbReference type="Proteomes" id="UP000308600"/>
    </source>
</evidence>
<organism evidence="1 2">
    <name type="scientific">Pluteus cervinus</name>
    <dbReference type="NCBI Taxonomy" id="181527"/>
    <lineage>
        <taxon>Eukaryota</taxon>
        <taxon>Fungi</taxon>
        <taxon>Dikarya</taxon>
        <taxon>Basidiomycota</taxon>
        <taxon>Agaricomycotina</taxon>
        <taxon>Agaricomycetes</taxon>
        <taxon>Agaricomycetidae</taxon>
        <taxon>Agaricales</taxon>
        <taxon>Pluteineae</taxon>
        <taxon>Pluteaceae</taxon>
        <taxon>Pluteus</taxon>
    </lineage>
</organism>
<reference evidence="1 2" key="1">
    <citation type="journal article" date="2019" name="Nat. Ecol. Evol.">
        <title>Megaphylogeny resolves global patterns of mushroom evolution.</title>
        <authorList>
            <person name="Varga T."/>
            <person name="Krizsan K."/>
            <person name="Foldi C."/>
            <person name="Dima B."/>
            <person name="Sanchez-Garcia M."/>
            <person name="Sanchez-Ramirez S."/>
            <person name="Szollosi G.J."/>
            <person name="Szarkandi J.G."/>
            <person name="Papp V."/>
            <person name="Albert L."/>
            <person name="Andreopoulos W."/>
            <person name="Angelini C."/>
            <person name="Antonin V."/>
            <person name="Barry K.W."/>
            <person name="Bougher N.L."/>
            <person name="Buchanan P."/>
            <person name="Buyck B."/>
            <person name="Bense V."/>
            <person name="Catcheside P."/>
            <person name="Chovatia M."/>
            <person name="Cooper J."/>
            <person name="Damon W."/>
            <person name="Desjardin D."/>
            <person name="Finy P."/>
            <person name="Geml J."/>
            <person name="Haridas S."/>
            <person name="Hughes K."/>
            <person name="Justo A."/>
            <person name="Karasinski D."/>
            <person name="Kautmanova I."/>
            <person name="Kiss B."/>
            <person name="Kocsube S."/>
            <person name="Kotiranta H."/>
            <person name="LaButti K.M."/>
            <person name="Lechner B.E."/>
            <person name="Liimatainen K."/>
            <person name="Lipzen A."/>
            <person name="Lukacs Z."/>
            <person name="Mihaltcheva S."/>
            <person name="Morgado L.N."/>
            <person name="Niskanen T."/>
            <person name="Noordeloos M.E."/>
            <person name="Ohm R.A."/>
            <person name="Ortiz-Santana B."/>
            <person name="Ovrebo C."/>
            <person name="Racz N."/>
            <person name="Riley R."/>
            <person name="Savchenko A."/>
            <person name="Shiryaev A."/>
            <person name="Soop K."/>
            <person name="Spirin V."/>
            <person name="Szebenyi C."/>
            <person name="Tomsovsky M."/>
            <person name="Tulloss R.E."/>
            <person name="Uehling J."/>
            <person name="Grigoriev I.V."/>
            <person name="Vagvolgyi C."/>
            <person name="Papp T."/>
            <person name="Martin F.M."/>
            <person name="Miettinen O."/>
            <person name="Hibbett D.S."/>
            <person name="Nagy L.G."/>
        </authorList>
    </citation>
    <scope>NUCLEOTIDE SEQUENCE [LARGE SCALE GENOMIC DNA]</scope>
    <source>
        <strain evidence="1 2">NL-1719</strain>
    </source>
</reference>
<evidence type="ECO:0000313" key="1">
    <source>
        <dbReference type="EMBL" id="TFK75718.1"/>
    </source>
</evidence>
<protein>
    <submittedName>
        <fullName evidence="1">Uncharacterized protein</fullName>
    </submittedName>
</protein>
<accession>A0ACD3BCB1</accession>
<keyword evidence="2" id="KW-1185">Reference proteome</keyword>
<sequence length="90" mass="9742">MPTFVLSTIVALCFALHVYAGIFVITPAVDSVCYGGQPCEVRWLDDGSIPLLNAFGLSEVGVYTGNQQLVQRLPPVDVSDTHTLEFTVMP</sequence>
<proteinExistence type="predicted"/>
<dbReference type="Proteomes" id="UP000308600">
    <property type="component" value="Unassembled WGS sequence"/>
</dbReference>
<gene>
    <name evidence="1" type="ORF">BDN72DRAFT_452759</name>
</gene>
<dbReference type="EMBL" id="ML208262">
    <property type="protein sequence ID" value="TFK75718.1"/>
    <property type="molecule type" value="Genomic_DNA"/>
</dbReference>